<sequence>MADPSVTPPNPQVTALPRPSAAWCRRTASPSRATGTAPAPSYATRAA</sequence>
<dbReference type="RefSeq" id="WP_395512321.1">
    <property type="nucleotide sequence ID" value="NZ_JBBDHD010000089.1"/>
</dbReference>
<protein>
    <submittedName>
        <fullName evidence="2">Uncharacterized protein</fullName>
    </submittedName>
</protein>
<name>A0ABW7PJQ3_9ACTN</name>
<keyword evidence="3" id="KW-1185">Reference proteome</keyword>
<evidence type="ECO:0000313" key="3">
    <source>
        <dbReference type="Proteomes" id="UP001610631"/>
    </source>
</evidence>
<dbReference type="EMBL" id="JBBDHD010000089">
    <property type="protein sequence ID" value="MFH7598639.1"/>
    <property type="molecule type" value="Genomic_DNA"/>
</dbReference>
<feature type="region of interest" description="Disordered" evidence="1">
    <location>
        <begin position="1"/>
        <end position="47"/>
    </location>
</feature>
<gene>
    <name evidence="2" type="ORF">WDV06_26625</name>
</gene>
<dbReference type="Proteomes" id="UP001610631">
    <property type="component" value="Unassembled WGS sequence"/>
</dbReference>
<reference evidence="2 3" key="1">
    <citation type="submission" date="2024-03" db="EMBL/GenBank/DDBJ databases">
        <title>Whole genome sequencing of Streptomyces racemochromogenes, to identify antimicrobial biosynthetic gene clusters.</title>
        <authorList>
            <person name="Suryawanshi P."/>
            <person name="Krishnaraj P.U."/>
            <person name="Arun Y.P."/>
            <person name="Suryawanshi M.P."/>
            <person name="Rakshit O."/>
        </authorList>
    </citation>
    <scope>NUCLEOTIDE SEQUENCE [LARGE SCALE GENOMIC DNA]</scope>
    <source>
        <strain evidence="2 3">AUDT626</strain>
    </source>
</reference>
<feature type="compositionally biased region" description="Pro residues" evidence="1">
    <location>
        <begin position="1"/>
        <end position="11"/>
    </location>
</feature>
<comment type="caution">
    <text evidence="2">The sequence shown here is derived from an EMBL/GenBank/DDBJ whole genome shotgun (WGS) entry which is preliminary data.</text>
</comment>
<evidence type="ECO:0000256" key="1">
    <source>
        <dbReference type="SAM" id="MobiDB-lite"/>
    </source>
</evidence>
<accession>A0ABW7PJQ3</accession>
<evidence type="ECO:0000313" key="2">
    <source>
        <dbReference type="EMBL" id="MFH7598639.1"/>
    </source>
</evidence>
<proteinExistence type="predicted"/>
<organism evidence="2 3">
    <name type="scientific">Streptomyces racemochromogenes</name>
    <dbReference type="NCBI Taxonomy" id="67353"/>
    <lineage>
        <taxon>Bacteria</taxon>
        <taxon>Bacillati</taxon>
        <taxon>Actinomycetota</taxon>
        <taxon>Actinomycetes</taxon>
        <taxon>Kitasatosporales</taxon>
        <taxon>Streptomycetaceae</taxon>
        <taxon>Streptomyces</taxon>
    </lineage>
</organism>